<dbReference type="CDD" id="cd01130">
    <property type="entry name" value="VirB11-like_ATPase"/>
    <property type="match status" value="1"/>
</dbReference>
<dbReference type="InterPro" id="IPR027417">
    <property type="entry name" value="P-loop_NTPase"/>
</dbReference>
<dbReference type="Gene3D" id="3.30.450.380">
    <property type="match status" value="1"/>
</dbReference>
<organism evidence="3 4">
    <name type="scientific">Anaerostipes hominis</name>
    <name type="common">ex Liu et al. 2021</name>
    <dbReference type="NCBI Taxonomy" id="2763018"/>
    <lineage>
        <taxon>Bacteria</taxon>
        <taxon>Bacillati</taxon>
        <taxon>Bacillota</taxon>
        <taxon>Clostridia</taxon>
        <taxon>Lachnospirales</taxon>
        <taxon>Lachnospiraceae</taxon>
        <taxon>Anaerostipes</taxon>
    </lineage>
</organism>
<feature type="domain" description="Bacterial type II secretion system protein E" evidence="2">
    <location>
        <begin position="293"/>
        <end position="307"/>
    </location>
</feature>
<gene>
    <name evidence="3" type="ORF">H8S22_06225</name>
</gene>
<sequence>MPLVKDVVEQKKRQRREIRDKVKAYNIRPTKEERTIVDSVIQNISSAFRRQISSQNVISEETKEAIKKRIHIEVEKYDDLPFESRVRVEKATIVSIIGLGPIDEFMEDEDVTEIIVQKFDNIMIEKAGMTEKTDARFIDELHLQNIINRIILPAGREINLNTPDVDATLPDGSRIHATIPPFTPDGATLTIRKFQNYKMNRKDYLRLGAINEDILSFLGSCVRGKVSIFISGGTGTGKTTFLNMLSGFIPENELIITVEDTLELQLKHENVRRLLTRRNGNPITFADAVKSTLRMRPDRIIVGEVRDGAIVDLLSAMSTGHEGSMSTVHANSPRNLIDSRMRILFQMGDASFTESAQNYLFGEACDLIVQLKRDPNGGRRLSEVVEVTGANQEGVSVETIFLYDEKCRDFVATGYIPERLIERLSYEGININRTIFKKKEET</sequence>
<keyword evidence="4" id="KW-1185">Reference proteome</keyword>
<reference evidence="3 4" key="1">
    <citation type="submission" date="2020-08" db="EMBL/GenBank/DDBJ databases">
        <title>Genome public.</title>
        <authorList>
            <person name="Liu C."/>
            <person name="Sun Q."/>
        </authorList>
    </citation>
    <scope>NUCLEOTIDE SEQUENCE [LARGE SCALE GENOMIC DNA]</scope>
    <source>
        <strain evidence="3 4">NSJ-7</strain>
    </source>
</reference>
<evidence type="ECO:0000313" key="3">
    <source>
        <dbReference type="EMBL" id="MBC5677217.1"/>
    </source>
</evidence>
<dbReference type="Proteomes" id="UP000635828">
    <property type="component" value="Unassembled WGS sequence"/>
</dbReference>
<name>A0ABR7FPS6_9FIRM</name>
<dbReference type="SUPFAM" id="SSF52540">
    <property type="entry name" value="P-loop containing nucleoside triphosphate hydrolases"/>
    <property type="match status" value="1"/>
</dbReference>
<accession>A0ABR7FPS6</accession>
<protein>
    <submittedName>
        <fullName evidence="3">CpaF family protein</fullName>
    </submittedName>
</protein>
<dbReference type="Pfam" id="PF00437">
    <property type="entry name" value="T2SSE"/>
    <property type="match status" value="1"/>
</dbReference>
<dbReference type="EMBL" id="JACOOS010000005">
    <property type="protein sequence ID" value="MBC5677217.1"/>
    <property type="molecule type" value="Genomic_DNA"/>
</dbReference>
<comment type="similarity">
    <text evidence="1">Belongs to the GSP E family.</text>
</comment>
<dbReference type="PANTHER" id="PTHR30486:SF6">
    <property type="entry name" value="TYPE IV PILUS RETRACTATION ATPASE PILT"/>
    <property type="match status" value="1"/>
</dbReference>
<dbReference type="InterPro" id="IPR050921">
    <property type="entry name" value="T4SS_GSP_E_ATPase"/>
</dbReference>
<evidence type="ECO:0000259" key="2">
    <source>
        <dbReference type="PROSITE" id="PS00662"/>
    </source>
</evidence>
<dbReference type="RefSeq" id="WP_024727388.1">
    <property type="nucleotide sequence ID" value="NZ_JACOOS010000005.1"/>
</dbReference>
<evidence type="ECO:0000256" key="1">
    <source>
        <dbReference type="ARBA" id="ARBA00006611"/>
    </source>
</evidence>
<dbReference type="InterPro" id="IPR001482">
    <property type="entry name" value="T2SS/T4SS_dom"/>
</dbReference>
<comment type="caution">
    <text evidence="3">The sequence shown here is derived from an EMBL/GenBank/DDBJ whole genome shotgun (WGS) entry which is preliminary data.</text>
</comment>
<evidence type="ECO:0000313" key="4">
    <source>
        <dbReference type="Proteomes" id="UP000635828"/>
    </source>
</evidence>
<dbReference type="PANTHER" id="PTHR30486">
    <property type="entry name" value="TWITCHING MOTILITY PROTEIN PILT"/>
    <property type="match status" value="1"/>
</dbReference>
<proteinExistence type="inferred from homology"/>
<dbReference type="Gene3D" id="3.40.50.300">
    <property type="entry name" value="P-loop containing nucleotide triphosphate hydrolases"/>
    <property type="match status" value="1"/>
</dbReference>
<dbReference type="PROSITE" id="PS00662">
    <property type="entry name" value="T2SP_E"/>
    <property type="match status" value="1"/>
</dbReference>